<dbReference type="Proteomes" id="UP000095765">
    <property type="component" value="Unassembled WGS sequence"/>
</dbReference>
<reference evidence="3 4" key="1">
    <citation type="submission" date="2015-09" db="EMBL/GenBank/DDBJ databases">
        <authorList>
            <consortium name="Pathogen Informatics"/>
        </authorList>
    </citation>
    <scope>NUCLEOTIDE SEQUENCE [LARGE SCALE GENOMIC DNA]</scope>
    <source>
        <strain evidence="3 4">2789STDY5834939</strain>
    </source>
</reference>
<gene>
    <name evidence="3" type="ORF">ERS852551_00635</name>
</gene>
<dbReference type="RefSeq" id="WP_148355006.1">
    <property type="nucleotide sequence ID" value="NZ_CABIWA010000006.1"/>
</dbReference>
<keyword evidence="2" id="KW-0732">Signal</keyword>
<feature type="signal peptide" evidence="2">
    <location>
        <begin position="1"/>
        <end position="22"/>
    </location>
</feature>
<proteinExistence type="predicted"/>
<evidence type="ECO:0000313" key="4">
    <source>
        <dbReference type="Proteomes" id="UP000095765"/>
    </source>
</evidence>
<evidence type="ECO:0000256" key="1">
    <source>
        <dbReference type="SAM" id="MobiDB-lite"/>
    </source>
</evidence>
<dbReference type="EMBL" id="CZBE01000003">
    <property type="protein sequence ID" value="CUP38339.1"/>
    <property type="molecule type" value="Genomic_DNA"/>
</dbReference>
<feature type="region of interest" description="Disordered" evidence="1">
    <location>
        <begin position="89"/>
        <end position="118"/>
    </location>
</feature>
<name>A0A174MXC5_9FIRM</name>
<feature type="region of interest" description="Disordered" evidence="1">
    <location>
        <begin position="41"/>
        <end position="72"/>
    </location>
</feature>
<protein>
    <recommendedName>
        <fullName evidence="5">DUF4352 domain-containing protein</fullName>
    </recommendedName>
</protein>
<feature type="chain" id="PRO_5038989674" description="DUF4352 domain-containing protein" evidence="2">
    <location>
        <begin position="23"/>
        <end position="238"/>
    </location>
</feature>
<evidence type="ECO:0008006" key="5">
    <source>
        <dbReference type="Google" id="ProtNLM"/>
    </source>
</evidence>
<dbReference type="PROSITE" id="PS51257">
    <property type="entry name" value="PROKAR_LIPOPROTEIN"/>
    <property type="match status" value="1"/>
</dbReference>
<evidence type="ECO:0000256" key="2">
    <source>
        <dbReference type="SAM" id="SignalP"/>
    </source>
</evidence>
<dbReference type="OrthoDB" id="1863516at2"/>
<organism evidence="3 4">
    <name type="scientific">Anaerotruncus colihominis</name>
    <dbReference type="NCBI Taxonomy" id="169435"/>
    <lineage>
        <taxon>Bacteria</taxon>
        <taxon>Bacillati</taxon>
        <taxon>Bacillota</taxon>
        <taxon>Clostridia</taxon>
        <taxon>Eubacteriales</taxon>
        <taxon>Oscillospiraceae</taxon>
        <taxon>Anaerotruncus</taxon>
    </lineage>
</organism>
<evidence type="ECO:0000313" key="3">
    <source>
        <dbReference type="EMBL" id="CUP38339.1"/>
    </source>
</evidence>
<sequence length="238" mass="24489">MSCRTVTSSCSGLMFSMPRAFGALLLCIALLTGCTAQDGGAAAVSSAPSGSSEPPASSAASSLPTSSGTASAGEKDLFLPEATNDRFTTVIGLPGTNDGSAEVPPPKNGLPLPESAGAQGSVDARAADRYPVGTAQIELIVTNNSKSDLLYTHVFDIRRLEDGQVIPLTPRTTVLQPDESLILPAGETVTIQVPLDIYEESLPAGTYMAAQLACFTDTNGQALACTGIEASFELFPLF</sequence>
<accession>A0A174MXC5</accession>
<dbReference type="AlphaFoldDB" id="A0A174MXC5"/>